<protein>
    <recommendedName>
        <fullName evidence="4">Stathmin</fullName>
    </recommendedName>
</protein>
<organism evidence="2 3">
    <name type="scientific">Allacma fusca</name>
    <dbReference type="NCBI Taxonomy" id="39272"/>
    <lineage>
        <taxon>Eukaryota</taxon>
        <taxon>Metazoa</taxon>
        <taxon>Ecdysozoa</taxon>
        <taxon>Arthropoda</taxon>
        <taxon>Hexapoda</taxon>
        <taxon>Collembola</taxon>
        <taxon>Symphypleona</taxon>
        <taxon>Sminthuridae</taxon>
        <taxon>Allacma</taxon>
    </lineage>
</organism>
<dbReference type="GO" id="GO:0031110">
    <property type="term" value="P:regulation of microtubule polymerization or depolymerization"/>
    <property type="evidence" value="ECO:0007669"/>
    <property type="project" value="InterPro"/>
</dbReference>
<dbReference type="EMBL" id="CAJVCH010550583">
    <property type="protein sequence ID" value="CAG7829219.1"/>
    <property type="molecule type" value="Genomic_DNA"/>
</dbReference>
<dbReference type="GO" id="GO:0043005">
    <property type="term" value="C:neuron projection"/>
    <property type="evidence" value="ECO:0007669"/>
    <property type="project" value="TreeGrafter"/>
</dbReference>
<feature type="coiled-coil region" evidence="1">
    <location>
        <begin position="53"/>
        <end position="176"/>
    </location>
</feature>
<proteinExistence type="predicted"/>
<gene>
    <name evidence="2" type="ORF">AFUS01_LOCUS39094</name>
</gene>
<keyword evidence="1" id="KW-0175">Coiled coil</keyword>
<evidence type="ECO:0000313" key="2">
    <source>
        <dbReference type="EMBL" id="CAG7829219.1"/>
    </source>
</evidence>
<comment type="caution">
    <text evidence="2">The sequence shown here is derived from an EMBL/GenBank/DDBJ whole genome shotgun (WGS) entry which is preliminary data.</text>
</comment>
<evidence type="ECO:0000256" key="1">
    <source>
        <dbReference type="SAM" id="Coils"/>
    </source>
</evidence>
<sequence>MSGPKEVVDLNVSASEQSKGGIKYEVTIGEPKVVTPPRVTSPVMSNNRTPLSAELIQQKLEAAAERRQSLEAEKLATLAEKMRRVEEATKKKEQEENVFINVTKETLVQKMEAHIENRESKISDLKAKLSNHHTEHLNRVRQNLESSVVEKEVKVEKELISKLEAAEKNREKVYQERLESLKKHDDKVEMIRKKMNTSVNLEEGDNETASSG</sequence>
<dbReference type="OrthoDB" id="5986631at2759"/>
<dbReference type="InterPro" id="IPR000956">
    <property type="entry name" value="Stathmin_fam"/>
</dbReference>
<reference evidence="2" key="1">
    <citation type="submission" date="2021-06" db="EMBL/GenBank/DDBJ databases">
        <authorList>
            <person name="Hodson N. C."/>
            <person name="Mongue J. A."/>
            <person name="Jaron S. K."/>
        </authorList>
    </citation>
    <scope>NUCLEOTIDE SEQUENCE</scope>
</reference>
<keyword evidence="3" id="KW-1185">Reference proteome</keyword>
<dbReference type="PANTHER" id="PTHR10104">
    <property type="entry name" value="STATHMIN"/>
    <property type="match status" value="1"/>
</dbReference>
<dbReference type="PANTHER" id="PTHR10104:SF1">
    <property type="entry name" value="STATHMIN, ISOFORM D"/>
    <property type="match status" value="1"/>
</dbReference>
<dbReference type="GO" id="GO:0031175">
    <property type="term" value="P:neuron projection development"/>
    <property type="evidence" value="ECO:0007669"/>
    <property type="project" value="TreeGrafter"/>
</dbReference>
<dbReference type="PROSITE" id="PS51663">
    <property type="entry name" value="STATHMIN_3"/>
    <property type="match status" value="1"/>
</dbReference>
<dbReference type="GO" id="GO:0015631">
    <property type="term" value="F:tubulin binding"/>
    <property type="evidence" value="ECO:0007669"/>
    <property type="project" value="TreeGrafter"/>
</dbReference>
<accession>A0A8J2LBK5</accession>
<dbReference type="GO" id="GO:0005737">
    <property type="term" value="C:cytoplasm"/>
    <property type="evidence" value="ECO:0007669"/>
    <property type="project" value="TreeGrafter"/>
</dbReference>
<dbReference type="AlphaFoldDB" id="A0A8J2LBK5"/>
<dbReference type="Proteomes" id="UP000708208">
    <property type="component" value="Unassembled WGS sequence"/>
</dbReference>
<dbReference type="Pfam" id="PF00836">
    <property type="entry name" value="Stathmin"/>
    <property type="match status" value="1"/>
</dbReference>
<evidence type="ECO:0000313" key="3">
    <source>
        <dbReference type="Proteomes" id="UP000708208"/>
    </source>
</evidence>
<dbReference type="GO" id="GO:0007019">
    <property type="term" value="P:microtubule depolymerization"/>
    <property type="evidence" value="ECO:0007669"/>
    <property type="project" value="TreeGrafter"/>
</dbReference>
<evidence type="ECO:0008006" key="4">
    <source>
        <dbReference type="Google" id="ProtNLM"/>
    </source>
</evidence>
<name>A0A8J2LBK5_9HEXA</name>